<name>A0AAE1MWD2_9FABA</name>
<dbReference type="PANTHER" id="PTHR34380">
    <property type="entry name" value="BNAA03G12380D PROTEIN"/>
    <property type="match status" value="1"/>
</dbReference>
<dbReference type="AlphaFoldDB" id="A0AAE1MWD2"/>
<organism evidence="2 3">
    <name type="scientific">Acacia crassicarpa</name>
    <name type="common">northern wattle</name>
    <dbReference type="NCBI Taxonomy" id="499986"/>
    <lineage>
        <taxon>Eukaryota</taxon>
        <taxon>Viridiplantae</taxon>
        <taxon>Streptophyta</taxon>
        <taxon>Embryophyta</taxon>
        <taxon>Tracheophyta</taxon>
        <taxon>Spermatophyta</taxon>
        <taxon>Magnoliopsida</taxon>
        <taxon>eudicotyledons</taxon>
        <taxon>Gunneridae</taxon>
        <taxon>Pentapetalae</taxon>
        <taxon>rosids</taxon>
        <taxon>fabids</taxon>
        <taxon>Fabales</taxon>
        <taxon>Fabaceae</taxon>
        <taxon>Caesalpinioideae</taxon>
        <taxon>mimosoid clade</taxon>
        <taxon>Acacieae</taxon>
        <taxon>Acacia</taxon>
    </lineage>
</organism>
<feature type="region of interest" description="Disordered" evidence="1">
    <location>
        <begin position="169"/>
        <end position="195"/>
    </location>
</feature>
<reference evidence="2" key="1">
    <citation type="submission" date="2023-10" db="EMBL/GenBank/DDBJ databases">
        <title>Chromosome-level genome of the transformable northern wattle, Acacia crassicarpa.</title>
        <authorList>
            <person name="Massaro I."/>
            <person name="Sinha N.R."/>
            <person name="Poethig S."/>
            <person name="Leichty A.R."/>
        </authorList>
    </citation>
    <scope>NUCLEOTIDE SEQUENCE</scope>
    <source>
        <strain evidence="2">Acra3RX</strain>
        <tissue evidence="2">Leaf</tissue>
    </source>
</reference>
<dbReference type="Proteomes" id="UP001293593">
    <property type="component" value="Unassembled WGS sequence"/>
</dbReference>
<proteinExistence type="predicted"/>
<evidence type="ECO:0000313" key="2">
    <source>
        <dbReference type="EMBL" id="KAK4278461.1"/>
    </source>
</evidence>
<accession>A0AAE1MWD2</accession>
<dbReference type="PANTHER" id="PTHR34380:SF6">
    <property type="entry name" value="TERNARY COMPLEX FACTOR MIP1 LEUCINE-ZIPPER DOMAIN-CONTAINING PROTEIN"/>
    <property type="match status" value="1"/>
</dbReference>
<evidence type="ECO:0000256" key="1">
    <source>
        <dbReference type="SAM" id="MobiDB-lite"/>
    </source>
</evidence>
<keyword evidence="3" id="KW-1185">Reference proteome</keyword>
<protein>
    <submittedName>
        <fullName evidence="2">Uncharacterized protein</fullName>
    </submittedName>
</protein>
<evidence type="ECO:0000313" key="3">
    <source>
        <dbReference type="Proteomes" id="UP001293593"/>
    </source>
</evidence>
<comment type="caution">
    <text evidence="2">The sequence shown here is derived from an EMBL/GenBank/DDBJ whole genome shotgun (WGS) entry which is preliminary data.</text>
</comment>
<gene>
    <name evidence="2" type="ORF">QN277_016304</name>
</gene>
<sequence length="226" mass="25801">MEPESAIPPALDDNGDKELSMKLSISELISNLRTAFRKADYDQVEEVLVSKETKLKNKIKILTDKLELERMEKMSVQDELRKQCKMRKDAKERYDQLLEALKKDNGLDDEKHRAGEFWKKNFELLKERLKILEKGANFMVDDEEAEELFWLQGNIDPGVSINGIGEKDMNHVDRSDNKPRNFTTGLPPSQRKDLNSVNTPLSVVEVTRQSPDSLNIAVIGTSGIEV</sequence>
<dbReference type="EMBL" id="JAWXYG010000003">
    <property type="protein sequence ID" value="KAK4278461.1"/>
    <property type="molecule type" value="Genomic_DNA"/>
</dbReference>
<feature type="compositionally biased region" description="Basic and acidic residues" evidence="1">
    <location>
        <begin position="169"/>
        <end position="179"/>
    </location>
</feature>